<dbReference type="HOGENOM" id="CLU_000288_138_6_1"/>
<organism evidence="3 4">
    <name type="scientific">Pisolithus microcarpus 441</name>
    <dbReference type="NCBI Taxonomy" id="765257"/>
    <lineage>
        <taxon>Eukaryota</taxon>
        <taxon>Fungi</taxon>
        <taxon>Dikarya</taxon>
        <taxon>Basidiomycota</taxon>
        <taxon>Agaricomycotina</taxon>
        <taxon>Agaricomycetes</taxon>
        <taxon>Agaricomycetidae</taxon>
        <taxon>Boletales</taxon>
        <taxon>Sclerodermatineae</taxon>
        <taxon>Pisolithaceae</taxon>
        <taxon>Pisolithus</taxon>
    </lineage>
</organism>
<evidence type="ECO:0000313" key="4">
    <source>
        <dbReference type="Proteomes" id="UP000054018"/>
    </source>
</evidence>
<dbReference type="InterPro" id="IPR011990">
    <property type="entry name" value="TPR-like_helical_dom_sf"/>
</dbReference>
<gene>
    <name evidence="3" type="ORF">PISMIDRAFT_681843</name>
</gene>
<accession>A0A0C9ZEJ4</accession>
<reference evidence="3 4" key="1">
    <citation type="submission" date="2014-04" db="EMBL/GenBank/DDBJ databases">
        <authorList>
            <consortium name="DOE Joint Genome Institute"/>
            <person name="Kuo A."/>
            <person name="Kohler A."/>
            <person name="Costa M.D."/>
            <person name="Nagy L.G."/>
            <person name="Floudas D."/>
            <person name="Copeland A."/>
            <person name="Barry K.W."/>
            <person name="Cichocki N."/>
            <person name="Veneault-Fourrey C."/>
            <person name="LaButti K."/>
            <person name="Lindquist E.A."/>
            <person name="Lipzen A."/>
            <person name="Lundell T."/>
            <person name="Morin E."/>
            <person name="Murat C."/>
            <person name="Sun H."/>
            <person name="Tunlid A."/>
            <person name="Henrissat B."/>
            <person name="Grigoriev I.V."/>
            <person name="Hibbett D.S."/>
            <person name="Martin F."/>
            <person name="Nordberg H.P."/>
            <person name="Cantor M.N."/>
            <person name="Hua S.X."/>
        </authorList>
    </citation>
    <scope>NUCLEOTIDE SEQUENCE [LARGE SCALE GENOMIC DNA]</scope>
    <source>
        <strain evidence="3 4">441</strain>
    </source>
</reference>
<dbReference type="AlphaFoldDB" id="A0A0C9ZEJ4"/>
<dbReference type="PANTHER" id="PTHR10622">
    <property type="entry name" value="HET DOMAIN-CONTAINING PROTEIN"/>
    <property type="match status" value="1"/>
</dbReference>
<dbReference type="InterPro" id="IPR010730">
    <property type="entry name" value="HET"/>
</dbReference>
<dbReference type="EMBL" id="KN833758">
    <property type="protein sequence ID" value="KIK20877.1"/>
    <property type="molecule type" value="Genomic_DNA"/>
</dbReference>
<sequence>MAATDDVSRRREKLECCPPGHAGRDAALDDLAYVLQQRYEKEHKIDDLNEAITLNRDTLELRPVENGESDRSKSLNNLTFCLCHRYRKLGTVDDLEEAIALGREALALRPPGHPRRDASLHNLGFYLWTRFEKQTEVCDLEEAIPLLRVALKLRPPGHQWRSSTLHYLILCLSSRHESQGLVEDLEELVTLTRAELELYPRGHADHVASLHNLACDLRRRYAKTAAITDLEESIELHRAALELRPPGHRDRSSTLDELTLCLSTRYDKLGMVADLEEAIKFGRAALKLLTPGHPSHGEFLHNLACNLRKRFVKQKQTVVQDLEEAIELLRPALELRPVGHPDRSSSLYELAFCLSHRHDKHGVVEDLEEAITLGREALKLCPPGHLDHGMCLRNLGLNLRKSSVQTAAIRDLEESIELLLRALELHPIGHPDRSSSLYELALCLSLRHDKYGEAGDLEEAIMYGREALELCPSGQPDRGVILHSLACDLWKKFQYLHQAAAVVRPTSRANLASSLFEFSQHFWDQFQKEVMVTNLDSAVCLATYALELRLPPEDDSVAAWVQRLTKGKNSDELVMLGPVVDNLRTLANYHRARFTAQHTIIDLNEAITFYRHTLQFCPTGHPNRASSLHGLAQCLADRFREQPAEADLDEAIALQQEALQLLRRGDAGYDISRRGLTAYVQMKIRTQIAMMSSDIPGITHFDAAQVIRNVAFETLKAMPTRLLHTHTGILCNRDAQVSHFLSSQQYSQLVSLCKTCEPNQQMDLIRTEVSRHFQYVTLSHRWGSGEPSLHDIEGRKIYSMPAIGGLGKLQGFCVVACEWNYLWAWSDTCCIDKHSSAELQETIGSMFAWYRRSALTIVYLSDVPDTGSLGSSEWLKRGWTLQELLAPERVVFYTKTWSLYKNLTSLNHKMDAAVLEELERETRIEPRFLTDFSPGMDDAHSRLQWASFRRTTRPEDIAYSLFGIFDVHLPVLYGESAEHALGRLLTEVVSQSGDISVLDWIGEPSPFHSCFPAHITSYQMPRLPTSQPNAEEQSSASSQQPTSFKVLRKLRDLLATSHLPHFLGRSLSPSGIAHRVLPLQRRTPVSYASSEVYDFRSLSRVPLPRFFNRLLALPCIAYHVTTVQLQAADPSIPNFTYSIQAFGLMPLEIALPAKLEDVTKPQGFLHLVRPWHSKLLGPSIELDAVTEQQLLSALGTPFNALLLTQLPHNEHKRIASSTLITAQPIDRASVLNSKIRIFNVV</sequence>
<name>A0A0C9ZEJ4_9AGAM</name>
<protein>
    <recommendedName>
        <fullName evidence="2">Heterokaryon incompatibility domain-containing protein</fullName>
    </recommendedName>
</protein>
<proteinExistence type="predicted"/>
<dbReference type="Pfam" id="PF13374">
    <property type="entry name" value="TPR_10"/>
    <property type="match status" value="1"/>
</dbReference>
<evidence type="ECO:0000313" key="3">
    <source>
        <dbReference type="EMBL" id="KIK20877.1"/>
    </source>
</evidence>
<evidence type="ECO:0000256" key="1">
    <source>
        <dbReference type="SAM" id="MobiDB-lite"/>
    </source>
</evidence>
<dbReference type="SUPFAM" id="SSF81901">
    <property type="entry name" value="HCP-like"/>
    <property type="match status" value="1"/>
</dbReference>
<dbReference type="PANTHER" id="PTHR10622:SF10">
    <property type="entry name" value="HET DOMAIN-CONTAINING PROTEIN"/>
    <property type="match status" value="1"/>
</dbReference>
<dbReference type="Gene3D" id="1.25.40.10">
    <property type="entry name" value="Tetratricopeptide repeat domain"/>
    <property type="match status" value="4"/>
</dbReference>
<dbReference type="Proteomes" id="UP000054018">
    <property type="component" value="Unassembled WGS sequence"/>
</dbReference>
<keyword evidence="4" id="KW-1185">Reference proteome</keyword>
<reference evidence="4" key="2">
    <citation type="submission" date="2015-01" db="EMBL/GenBank/DDBJ databases">
        <title>Evolutionary Origins and Diversification of the Mycorrhizal Mutualists.</title>
        <authorList>
            <consortium name="DOE Joint Genome Institute"/>
            <consortium name="Mycorrhizal Genomics Consortium"/>
            <person name="Kohler A."/>
            <person name="Kuo A."/>
            <person name="Nagy L.G."/>
            <person name="Floudas D."/>
            <person name="Copeland A."/>
            <person name="Barry K.W."/>
            <person name="Cichocki N."/>
            <person name="Veneault-Fourrey C."/>
            <person name="LaButti K."/>
            <person name="Lindquist E.A."/>
            <person name="Lipzen A."/>
            <person name="Lundell T."/>
            <person name="Morin E."/>
            <person name="Murat C."/>
            <person name="Riley R."/>
            <person name="Ohm R."/>
            <person name="Sun H."/>
            <person name="Tunlid A."/>
            <person name="Henrissat B."/>
            <person name="Grigoriev I.V."/>
            <person name="Hibbett D.S."/>
            <person name="Martin F."/>
        </authorList>
    </citation>
    <scope>NUCLEOTIDE SEQUENCE [LARGE SCALE GENOMIC DNA]</scope>
    <source>
        <strain evidence="4">441</strain>
    </source>
</reference>
<dbReference type="SUPFAM" id="SSF48452">
    <property type="entry name" value="TPR-like"/>
    <property type="match status" value="1"/>
</dbReference>
<feature type="region of interest" description="Disordered" evidence="1">
    <location>
        <begin position="1021"/>
        <end position="1042"/>
    </location>
</feature>
<feature type="compositionally biased region" description="Low complexity" evidence="1">
    <location>
        <begin position="1026"/>
        <end position="1042"/>
    </location>
</feature>
<dbReference type="Pfam" id="PF06985">
    <property type="entry name" value="HET"/>
    <property type="match status" value="1"/>
</dbReference>
<dbReference type="OrthoDB" id="9991317at2759"/>
<evidence type="ECO:0000259" key="2">
    <source>
        <dbReference type="Pfam" id="PF06985"/>
    </source>
</evidence>
<feature type="domain" description="Heterokaryon incompatibility" evidence="2">
    <location>
        <begin position="775"/>
        <end position="862"/>
    </location>
</feature>
<dbReference type="SMART" id="SM00028">
    <property type="entry name" value="TPR"/>
    <property type="match status" value="4"/>
</dbReference>
<dbReference type="InterPro" id="IPR019734">
    <property type="entry name" value="TPR_rpt"/>
</dbReference>